<keyword evidence="2" id="KW-1185">Reference proteome</keyword>
<organism evidence="1 2">
    <name type="scientific">Psychromonas marina</name>
    <dbReference type="NCBI Taxonomy" id="88364"/>
    <lineage>
        <taxon>Bacteria</taxon>
        <taxon>Pseudomonadati</taxon>
        <taxon>Pseudomonadota</taxon>
        <taxon>Gammaproteobacteria</taxon>
        <taxon>Alteromonadales</taxon>
        <taxon>Psychromonadaceae</taxon>
        <taxon>Psychromonas</taxon>
    </lineage>
</organism>
<dbReference type="RefSeq" id="WP_284205804.1">
    <property type="nucleotide sequence ID" value="NZ_BSPQ01000030.1"/>
</dbReference>
<sequence>MRLSKRGWNNVLIFAVLIVVFLFNFSHKLLLQPKVHERTLISNDAMIVEIKTPDFSIKRVGRSWISEPNLGLSEHQLSLLVQNWQTLPLQTKNAQVAPKDPFIMQVYTANEAQPIIVKLIQEGDDYLLQTDQQMSLFLSAEQLPLFLGR</sequence>
<proteinExistence type="predicted"/>
<name>A0ABQ6E651_9GAMM</name>
<gene>
    <name evidence="1" type="ORF">GCM10007916_37400</name>
</gene>
<dbReference type="EMBL" id="BSPQ01000030">
    <property type="protein sequence ID" value="GLS92668.1"/>
    <property type="molecule type" value="Genomic_DNA"/>
</dbReference>
<protein>
    <recommendedName>
        <fullName evidence="3">DUF4340 domain-containing protein</fullName>
    </recommendedName>
</protein>
<evidence type="ECO:0008006" key="3">
    <source>
        <dbReference type="Google" id="ProtNLM"/>
    </source>
</evidence>
<reference evidence="2" key="1">
    <citation type="journal article" date="2019" name="Int. J. Syst. Evol. Microbiol.">
        <title>The Global Catalogue of Microorganisms (GCM) 10K type strain sequencing project: providing services to taxonomists for standard genome sequencing and annotation.</title>
        <authorList>
            <consortium name="The Broad Institute Genomics Platform"/>
            <consortium name="The Broad Institute Genome Sequencing Center for Infectious Disease"/>
            <person name="Wu L."/>
            <person name="Ma J."/>
        </authorList>
    </citation>
    <scope>NUCLEOTIDE SEQUENCE [LARGE SCALE GENOMIC DNA]</scope>
    <source>
        <strain evidence="2">NBRC 103166</strain>
    </source>
</reference>
<comment type="caution">
    <text evidence="1">The sequence shown here is derived from an EMBL/GenBank/DDBJ whole genome shotgun (WGS) entry which is preliminary data.</text>
</comment>
<accession>A0ABQ6E651</accession>
<dbReference type="Proteomes" id="UP001157353">
    <property type="component" value="Unassembled WGS sequence"/>
</dbReference>
<evidence type="ECO:0000313" key="1">
    <source>
        <dbReference type="EMBL" id="GLS92668.1"/>
    </source>
</evidence>
<evidence type="ECO:0000313" key="2">
    <source>
        <dbReference type="Proteomes" id="UP001157353"/>
    </source>
</evidence>